<protein>
    <submittedName>
        <fullName evidence="1">Uncharacterized protein</fullName>
    </submittedName>
</protein>
<sequence length="81" mass="9075">MIKESIEKVLGYDDEKEFVGMHGSWSKPGSVPSMGWVKGSLRIAVQEISADKEIMGIPSCGYDWDVTNPDQNAMKQRDEIQ</sequence>
<dbReference type="EMBL" id="CP035232">
    <property type="protein sequence ID" value="QAT67192.1"/>
    <property type="molecule type" value="Genomic_DNA"/>
</dbReference>
<evidence type="ECO:0000313" key="1">
    <source>
        <dbReference type="EMBL" id="QAT67192.1"/>
    </source>
</evidence>
<dbReference type="Gene3D" id="3.20.20.80">
    <property type="entry name" value="Glycosidases"/>
    <property type="match status" value="1"/>
</dbReference>
<name>A0AAJ3Z365_9BACI</name>
<dbReference type="AlphaFoldDB" id="A0AAJ3Z365"/>
<dbReference type="KEGG" id="bgy:BGLY_4138"/>
<organism evidence="1 2">
    <name type="scientific">Bacillus glycinifermentans</name>
    <dbReference type="NCBI Taxonomy" id="1664069"/>
    <lineage>
        <taxon>Bacteria</taxon>
        <taxon>Bacillati</taxon>
        <taxon>Bacillota</taxon>
        <taxon>Bacilli</taxon>
        <taxon>Bacillales</taxon>
        <taxon>Bacillaceae</taxon>
        <taxon>Bacillus</taxon>
    </lineage>
</organism>
<dbReference type="GeneID" id="82855246"/>
<gene>
    <name evidence="1" type="ORF">EQZ20_21460</name>
</gene>
<dbReference type="Proteomes" id="UP000288675">
    <property type="component" value="Chromosome"/>
</dbReference>
<proteinExistence type="predicted"/>
<accession>A0AAJ3Z365</accession>
<dbReference type="RefSeq" id="WP_046129489.1">
    <property type="nucleotide sequence ID" value="NZ_CP035232.1"/>
</dbReference>
<reference evidence="1 2" key="1">
    <citation type="submission" date="2019-01" db="EMBL/GenBank/DDBJ databases">
        <title>Genome sequence of Bacillus glycinifermentans SRCM103574.</title>
        <authorList>
            <person name="Kong H.-J."/>
            <person name="Jeong S.-Y."/>
            <person name="Jeong D.-Y."/>
        </authorList>
    </citation>
    <scope>NUCLEOTIDE SEQUENCE [LARGE SCALE GENOMIC DNA]</scope>
    <source>
        <strain evidence="1 2">SRCM103574</strain>
    </source>
</reference>
<evidence type="ECO:0000313" key="2">
    <source>
        <dbReference type="Proteomes" id="UP000288675"/>
    </source>
</evidence>